<feature type="region of interest" description="Disordered" evidence="2">
    <location>
        <begin position="93"/>
        <end position="112"/>
    </location>
</feature>
<sequence>TTGSPDRWKRTSGRPLGTTAPAPPTTATSRPSPTRSSPPCAATTGLAHGIAGPLGFLSLAQLAGQTVPRQHDAITTAAHWLLTWAEPAHTWPPHISGTHLDTGPGPHTSNTPGRRTAWCYGTPGIATALTHAAHALNDRHILNTATAALHHIATHPDQWDTKGPTLCHGTAGILQAANHHNPQLAHHVAIPQPHSAAPGLLNGTAGTALALADHGGLLAHPRTTTWDAVLLLS</sequence>
<feature type="compositionally biased region" description="Low complexity" evidence="2">
    <location>
        <begin position="25"/>
        <end position="44"/>
    </location>
</feature>
<feature type="binding site" evidence="1">
    <location>
        <position position="119"/>
    </location>
    <ligand>
        <name>Zn(2+)</name>
        <dbReference type="ChEBI" id="CHEBI:29105"/>
    </ligand>
</feature>
<proteinExistence type="predicted"/>
<dbReference type="Proteomes" id="UP000517765">
    <property type="component" value="Unassembled WGS sequence"/>
</dbReference>
<dbReference type="SUPFAM" id="SSF158745">
    <property type="entry name" value="LanC-like"/>
    <property type="match status" value="1"/>
</dbReference>
<keyword evidence="1" id="KW-0862">Zinc</keyword>
<dbReference type="Gene3D" id="1.50.10.20">
    <property type="match status" value="1"/>
</dbReference>
<reference evidence="4" key="1">
    <citation type="submission" date="2020-05" db="EMBL/GenBank/DDBJ databases">
        <title>Classification of alakaliphilic streptomycetes isolated from an alkaline soil next to Lonar Crater, India and a proposal for the recognition of Streptomyces alkaliterrae sp. nov.</title>
        <authorList>
            <person name="Golinska P."/>
        </authorList>
    </citation>
    <scope>NUCLEOTIDE SEQUENCE [LARGE SCALE GENOMIC DNA]</scope>
    <source>
        <strain evidence="4">OF8</strain>
    </source>
</reference>
<dbReference type="InterPro" id="IPR007822">
    <property type="entry name" value="LANC-like"/>
</dbReference>
<dbReference type="AlphaFoldDB" id="A0A7W3ZVD0"/>
<dbReference type="PRINTS" id="PR01955">
    <property type="entry name" value="LANCFRANKIA"/>
</dbReference>
<feature type="non-terminal residue" evidence="3">
    <location>
        <position position="1"/>
    </location>
</feature>
<comment type="caution">
    <text evidence="3">The sequence shown here is derived from an EMBL/GenBank/DDBJ whole genome shotgun (WGS) entry which is preliminary data.</text>
</comment>
<feature type="region of interest" description="Disordered" evidence="2">
    <location>
        <begin position="1"/>
        <end position="44"/>
    </location>
</feature>
<keyword evidence="1" id="KW-0479">Metal-binding</keyword>
<dbReference type="RefSeq" id="WP_323373038.1">
    <property type="nucleotide sequence ID" value="NZ_JABJXA010000268.1"/>
</dbReference>
<dbReference type="GO" id="GO:0031179">
    <property type="term" value="P:peptide modification"/>
    <property type="evidence" value="ECO:0007669"/>
    <property type="project" value="InterPro"/>
</dbReference>
<dbReference type="GO" id="GO:0046872">
    <property type="term" value="F:metal ion binding"/>
    <property type="evidence" value="ECO:0007669"/>
    <property type="project" value="UniProtKB-KW"/>
</dbReference>
<organism evidence="3 4">
    <name type="scientific">Streptomyces alkaliterrae</name>
    <dbReference type="NCBI Taxonomy" id="2213162"/>
    <lineage>
        <taxon>Bacteria</taxon>
        <taxon>Bacillati</taxon>
        <taxon>Actinomycetota</taxon>
        <taxon>Actinomycetes</taxon>
        <taxon>Kitasatosporales</taxon>
        <taxon>Streptomycetaceae</taxon>
        <taxon>Streptomyces</taxon>
    </lineage>
</organism>
<evidence type="ECO:0000313" key="3">
    <source>
        <dbReference type="EMBL" id="MBB1262164.1"/>
    </source>
</evidence>
<evidence type="ECO:0000313" key="4">
    <source>
        <dbReference type="Proteomes" id="UP000517765"/>
    </source>
</evidence>
<evidence type="ECO:0000256" key="1">
    <source>
        <dbReference type="PIRSR" id="PIRSR607822-1"/>
    </source>
</evidence>
<dbReference type="PRINTS" id="PR01950">
    <property type="entry name" value="LANCSUPER"/>
</dbReference>
<dbReference type="EMBL" id="JABJXA010000268">
    <property type="protein sequence ID" value="MBB1262164.1"/>
    <property type="molecule type" value="Genomic_DNA"/>
</dbReference>
<feature type="binding site" evidence="1">
    <location>
        <position position="168"/>
    </location>
    <ligand>
        <name>Zn(2+)</name>
        <dbReference type="ChEBI" id="CHEBI:29105"/>
    </ligand>
</feature>
<name>A0A7W3ZVD0_9ACTN</name>
<evidence type="ECO:0000256" key="2">
    <source>
        <dbReference type="SAM" id="MobiDB-lite"/>
    </source>
</evidence>
<accession>A0A7W3ZVD0</accession>
<gene>
    <name evidence="3" type="ORF">H3147_25640</name>
</gene>
<protein>
    <submittedName>
        <fullName evidence="3">Lanthionine synthetase</fullName>
    </submittedName>
</protein>
<feature type="binding site" evidence="1">
    <location>
        <position position="167"/>
    </location>
    <ligand>
        <name>Zn(2+)</name>
        <dbReference type="ChEBI" id="CHEBI:29105"/>
    </ligand>
</feature>
<dbReference type="SMART" id="SM01260">
    <property type="entry name" value="LANC_like"/>
    <property type="match status" value="1"/>
</dbReference>
<dbReference type="Pfam" id="PF05147">
    <property type="entry name" value="LANC_like"/>
    <property type="match status" value="1"/>
</dbReference>